<keyword evidence="1" id="KW-0812">Transmembrane</keyword>
<protein>
    <recommendedName>
        <fullName evidence="4">DUF192 domain-containing protein</fullName>
    </recommendedName>
</protein>
<proteinExistence type="predicted"/>
<dbReference type="InterPro" id="IPR038695">
    <property type="entry name" value="Saro_0823-like_sf"/>
</dbReference>
<keyword evidence="1" id="KW-0472">Membrane</keyword>
<dbReference type="Proteomes" id="UP000179118">
    <property type="component" value="Unassembled WGS sequence"/>
</dbReference>
<gene>
    <name evidence="2" type="ORF">A3D51_02975</name>
</gene>
<dbReference type="EMBL" id="MHUT01000012">
    <property type="protein sequence ID" value="OHA80959.1"/>
    <property type="molecule type" value="Genomic_DNA"/>
</dbReference>
<evidence type="ECO:0008006" key="4">
    <source>
        <dbReference type="Google" id="ProtNLM"/>
    </source>
</evidence>
<evidence type="ECO:0000256" key="1">
    <source>
        <dbReference type="SAM" id="Phobius"/>
    </source>
</evidence>
<reference evidence="2 3" key="1">
    <citation type="journal article" date="2016" name="Nat. Commun.">
        <title>Thousands of microbial genomes shed light on interconnected biogeochemical processes in an aquifer system.</title>
        <authorList>
            <person name="Anantharaman K."/>
            <person name="Brown C.T."/>
            <person name="Hug L.A."/>
            <person name="Sharon I."/>
            <person name="Castelle C.J."/>
            <person name="Probst A.J."/>
            <person name="Thomas B.C."/>
            <person name="Singh A."/>
            <person name="Wilkins M.J."/>
            <person name="Karaoz U."/>
            <person name="Brodie E.L."/>
            <person name="Williams K.H."/>
            <person name="Hubbard S.S."/>
            <person name="Banfield J.F."/>
        </authorList>
    </citation>
    <scope>NUCLEOTIDE SEQUENCE [LARGE SCALE GENOMIC DNA]</scope>
</reference>
<evidence type="ECO:0000313" key="3">
    <source>
        <dbReference type="Proteomes" id="UP000179118"/>
    </source>
</evidence>
<sequence>MKQTTLIGRILLGALYASTAAAILAAVMFGVSRPTANETKVFIGGKEITVIIADTKELRENGLSGYKEINSSKGMLFVFSDPGFYGFWMKNMRFPIDIIWFDANRRIVDVWENATPESYPKVHTPVVPAQYVLEVGTGYFANHALKHGDILEIGTSSRYNE</sequence>
<accession>A0A1G2S8E3</accession>
<dbReference type="PANTHER" id="PTHR37953:SF1">
    <property type="entry name" value="UPF0127 PROTEIN MJ1496"/>
    <property type="match status" value="1"/>
</dbReference>
<dbReference type="AlphaFoldDB" id="A0A1G2S8E3"/>
<keyword evidence="1" id="KW-1133">Transmembrane helix</keyword>
<dbReference type="PANTHER" id="PTHR37953">
    <property type="entry name" value="UPF0127 PROTEIN MJ1496"/>
    <property type="match status" value="1"/>
</dbReference>
<feature type="transmembrane region" description="Helical" evidence="1">
    <location>
        <begin position="6"/>
        <end position="31"/>
    </location>
</feature>
<organism evidence="2 3">
    <name type="scientific">Candidatus Yonathbacteria bacterium RIFCSPHIGHO2_02_FULL_44_14</name>
    <dbReference type="NCBI Taxonomy" id="1802724"/>
    <lineage>
        <taxon>Bacteria</taxon>
        <taxon>Candidatus Yonathiibacteriota</taxon>
    </lineage>
</organism>
<evidence type="ECO:0000313" key="2">
    <source>
        <dbReference type="EMBL" id="OHA80959.1"/>
    </source>
</evidence>
<comment type="caution">
    <text evidence="2">The sequence shown here is derived from an EMBL/GenBank/DDBJ whole genome shotgun (WGS) entry which is preliminary data.</text>
</comment>
<dbReference type="Pfam" id="PF02643">
    <property type="entry name" value="DUF192"/>
    <property type="match status" value="1"/>
</dbReference>
<dbReference type="InterPro" id="IPR003795">
    <property type="entry name" value="DUF192"/>
</dbReference>
<dbReference type="Gene3D" id="2.60.120.1140">
    <property type="entry name" value="Protein of unknown function DUF192"/>
    <property type="match status" value="1"/>
</dbReference>
<name>A0A1G2S8E3_9BACT</name>